<dbReference type="SUPFAM" id="SSF88723">
    <property type="entry name" value="PIN domain-like"/>
    <property type="match status" value="1"/>
</dbReference>
<dbReference type="EMBL" id="CP133218">
    <property type="protein sequence ID" value="WML91151.1"/>
    <property type="molecule type" value="Genomic_DNA"/>
</dbReference>
<gene>
    <name evidence="2" type="ORF">RCF98_02070</name>
</gene>
<protein>
    <submittedName>
        <fullName evidence="2">PIN domain-containing protein</fullName>
    </submittedName>
</protein>
<dbReference type="RefSeq" id="WP_308895843.1">
    <property type="nucleotide sequence ID" value="NZ_CP133218.1"/>
</dbReference>
<name>A0ABY9MR66_9GAMM</name>
<organism evidence="2 3">
    <name type="scientific">Thiothrix lacustris</name>
    <dbReference type="NCBI Taxonomy" id="525917"/>
    <lineage>
        <taxon>Bacteria</taxon>
        <taxon>Pseudomonadati</taxon>
        <taxon>Pseudomonadota</taxon>
        <taxon>Gammaproteobacteria</taxon>
        <taxon>Thiotrichales</taxon>
        <taxon>Thiotrichaceae</taxon>
        <taxon>Thiothrix</taxon>
    </lineage>
</organism>
<evidence type="ECO:0000259" key="1">
    <source>
        <dbReference type="Pfam" id="PF01850"/>
    </source>
</evidence>
<evidence type="ECO:0000313" key="2">
    <source>
        <dbReference type="EMBL" id="WML91151.1"/>
    </source>
</evidence>
<proteinExistence type="predicted"/>
<dbReference type="Proteomes" id="UP001236657">
    <property type="component" value="Chromosome"/>
</dbReference>
<feature type="domain" description="PIN" evidence="1">
    <location>
        <begin position="8"/>
        <end position="128"/>
    </location>
</feature>
<accession>A0ABY9MR66</accession>
<dbReference type="InterPro" id="IPR002716">
    <property type="entry name" value="PIN_dom"/>
</dbReference>
<reference evidence="2 3" key="1">
    <citation type="submission" date="2023-08" db="EMBL/GenBank/DDBJ databases">
        <title>New molecular markers tilS and rpoB for phylogenetic and monitoring studies of the genus Thiothrix biodiversity.</title>
        <authorList>
            <person name="Ravin N.V."/>
            <person name="Smolyakov D."/>
            <person name="Markov N.D."/>
            <person name="Beletsky A.V."/>
            <person name="Mardanov A.V."/>
            <person name="Rudenko T.S."/>
            <person name="Grabovich M.Y."/>
        </authorList>
    </citation>
    <scope>NUCLEOTIDE SEQUENCE [LARGE SCALE GENOMIC DNA]</scope>
    <source>
        <strain evidence="2 3">MK1</strain>
    </source>
</reference>
<dbReference type="InterPro" id="IPR029060">
    <property type="entry name" value="PIN-like_dom_sf"/>
</dbReference>
<keyword evidence="3" id="KW-1185">Reference proteome</keyword>
<evidence type="ECO:0000313" key="3">
    <source>
        <dbReference type="Proteomes" id="UP001236657"/>
    </source>
</evidence>
<dbReference type="Gene3D" id="3.40.50.1010">
    <property type="entry name" value="5'-nuclease"/>
    <property type="match status" value="1"/>
</dbReference>
<dbReference type="Pfam" id="PF01850">
    <property type="entry name" value="PIN"/>
    <property type="match status" value="1"/>
</dbReference>
<sequence length="146" mass="16726">MSAKNSVIADSGFWVALFYKQDPYHKAALAALDEFADRLLVVTWPVVVEASYLLFKYAGFQQQLTFLQVIQRGGADIFDLDEHHLSRMCVLMEKYQSLPMDLADASLVILAEELGHGRILSVDQRDFNTYRWKNQKPFTNLLFPHG</sequence>